<evidence type="ECO:0000256" key="4">
    <source>
        <dbReference type="ARBA" id="ARBA00022898"/>
    </source>
</evidence>
<dbReference type="PROSITE" id="PS00600">
    <property type="entry name" value="AA_TRANSFER_CLASS_3"/>
    <property type="match status" value="1"/>
</dbReference>
<dbReference type="InterPro" id="IPR015424">
    <property type="entry name" value="PyrdxlP-dep_Trfase"/>
</dbReference>
<dbReference type="GO" id="GO:0005737">
    <property type="term" value="C:cytoplasm"/>
    <property type="evidence" value="ECO:0007669"/>
    <property type="project" value="UniProtKB-SubCell"/>
</dbReference>
<dbReference type="UniPathway" id="UPA00068">
    <property type="reaction ID" value="UER00109"/>
</dbReference>
<dbReference type="EMBL" id="CP012673">
    <property type="protein sequence ID" value="AUX38628.1"/>
    <property type="molecule type" value="Genomic_DNA"/>
</dbReference>
<dbReference type="AlphaFoldDB" id="A0A2L0EH67"/>
<dbReference type="SUPFAM" id="SSF53383">
    <property type="entry name" value="PLP-dependent transferases"/>
    <property type="match status" value="1"/>
</dbReference>
<protein>
    <recommendedName>
        <fullName evidence="5">Acetylornithine aminotransferase</fullName>
        <shortName evidence="5">ACOAT</shortName>
        <ecNumber evidence="5">2.6.1.11</ecNumber>
    </recommendedName>
</protein>
<dbReference type="PIRSF" id="PIRSF000521">
    <property type="entry name" value="Transaminase_4ab_Lys_Orn"/>
    <property type="match status" value="1"/>
</dbReference>
<feature type="binding site" evidence="5">
    <location>
        <position position="299"/>
    </location>
    <ligand>
        <name>pyridoxal 5'-phosphate</name>
        <dbReference type="ChEBI" id="CHEBI:597326"/>
    </ligand>
</feature>
<dbReference type="GO" id="GO:0042802">
    <property type="term" value="F:identical protein binding"/>
    <property type="evidence" value="ECO:0007669"/>
    <property type="project" value="TreeGrafter"/>
</dbReference>
<dbReference type="Pfam" id="PF00202">
    <property type="entry name" value="Aminotran_3"/>
    <property type="match status" value="1"/>
</dbReference>
<proteinExistence type="inferred from homology"/>
<comment type="subcellular location">
    <subcellularLocation>
        <location evidence="5">Cytoplasm</location>
    </subcellularLocation>
</comment>
<comment type="pathway">
    <text evidence="5">Amino-acid biosynthesis; L-arginine biosynthesis; N(2)-acetyl-L-ornithine from L-glutamate: step 4/4.</text>
</comment>
<evidence type="ECO:0000256" key="5">
    <source>
        <dbReference type="HAMAP-Rule" id="MF_01107"/>
    </source>
</evidence>
<comment type="catalytic activity">
    <reaction evidence="5">
        <text>N(2)-acetyl-L-ornithine + 2-oxoglutarate = N-acetyl-L-glutamate 5-semialdehyde + L-glutamate</text>
        <dbReference type="Rhea" id="RHEA:18049"/>
        <dbReference type="ChEBI" id="CHEBI:16810"/>
        <dbReference type="ChEBI" id="CHEBI:29123"/>
        <dbReference type="ChEBI" id="CHEBI:29985"/>
        <dbReference type="ChEBI" id="CHEBI:57805"/>
        <dbReference type="EC" id="2.6.1.11"/>
    </reaction>
</comment>
<comment type="subunit">
    <text evidence="5">Homodimer.</text>
</comment>
<feature type="binding site" evidence="5">
    <location>
        <position position="298"/>
    </location>
    <ligand>
        <name>N(2)-acetyl-L-ornithine</name>
        <dbReference type="ChEBI" id="CHEBI:57805"/>
    </ligand>
</feature>
<dbReference type="EC" id="2.6.1.11" evidence="5"/>
<comment type="similarity">
    <text evidence="5">Belongs to the class-III pyridoxal-phosphate-dependent aminotransferase family. ArgD subfamily.</text>
</comment>
<evidence type="ECO:0000256" key="6">
    <source>
        <dbReference type="SAM" id="MobiDB-lite"/>
    </source>
</evidence>
<dbReference type="FunFam" id="3.40.640.10:FF:000004">
    <property type="entry name" value="Acetylornithine aminotransferase"/>
    <property type="match status" value="1"/>
</dbReference>
<dbReference type="InterPro" id="IPR050103">
    <property type="entry name" value="Class-III_PLP-dep_AT"/>
</dbReference>
<dbReference type="HAMAP" id="MF_01107">
    <property type="entry name" value="ArgD_aminotrans_3"/>
    <property type="match status" value="1"/>
</dbReference>
<dbReference type="PANTHER" id="PTHR11986:SF79">
    <property type="entry name" value="ACETYLORNITHINE AMINOTRANSFERASE, MITOCHONDRIAL"/>
    <property type="match status" value="1"/>
</dbReference>
<feature type="modified residue" description="N6-(pyridoxal phosphate)lysine" evidence="5">
    <location>
        <position position="270"/>
    </location>
</feature>
<sequence length="421" mass="44067">MSIATSPAGETPTANASASSSSAPLLAAQKHLLGNYRQPPFVLDRGRGCELFDTEGRRYLDMFAGVAVASLGHAHPRLVATIAEQAGRLMHVSNYFFNAENLRLAEELCAKTGFDRAFFCNSGAEANEAMLKLARRYFFNRGEASRYRIIAFDNAFHGRTLGAVALTGTSKYREGFGPSLEGVTHVPYGDVAAVRAAMGPDVAGILVEPVQGEGGVLPSPAGFLAELRRLADEHGALLLLDEVQTGIGRTGRWLGSMLDGVEGDAAALAKGLGGGFPIGALVLRERLNSALPPGSHGSTYGGNALASAAARTVLAVIEEEKLCEAAQKRGEQLGRGLAAIAERLPNVCVGERGRGLLRGLILAPGVDPRVALGRVRDRGVLLTVAGSNVLRFTPPLIVSEAEIQEALAEVEAALAEIPAAG</sequence>
<dbReference type="InterPro" id="IPR049704">
    <property type="entry name" value="Aminotrans_3_PPA_site"/>
</dbReference>
<dbReference type="InterPro" id="IPR005814">
    <property type="entry name" value="Aminotrans_3"/>
</dbReference>
<keyword evidence="3 5" id="KW-0808">Transferase</keyword>
<feature type="region of interest" description="Disordered" evidence="6">
    <location>
        <begin position="1"/>
        <end position="21"/>
    </location>
</feature>
<evidence type="ECO:0000256" key="1">
    <source>
        <dbReference type="ARBA" id="ARBA00022576"/>
    </source>
</evidence>
<evidence type="ECO:0000313" key="8">
    <source>
        <dbReference type="Proteomes" id="UP000238348"/>
    </source>
</evidence>
<gene>
    <name evidence="5 7" type="primary">argD</name>
    <name evidence="7" type="ORF">SOCE26_000050</name>
</gene>
<dbReference type="NCBIfam" id="TIGR00707">
    <property type="entry name" value="argD"/>
    <property type="match status" value="1"/>
</dbReference>
<keyword evidence="5" id="KW-0055">Arginine biosynthesis</keyword>
<dbReference type="OrthoDB" id="9801834at2"/>
<dbReference type="GO" id="GO:0030170">
    <property type="term" value="F:pyridoxal phosphate binding"/>
    <property type="evidence" value="ECO:0007669"/>
    <property type="project" value="InterPro"/>
</dbReference>
<keyword evidence="2 5" id="KW-0028">Amino-acid biosynthesis</keyword>
<keyword evidence="4 5" id="KW-0663">Pyridoxal phosphate</keyword>
<dbReference type="InterPro" id="IPR015422">
    <property type="entry name" value="PyrdxlP-dep_Trfase_small"/>
</dbReference>
<dbReference type="GO" id="GO:0003992">
    <property type="term" value="F:N2-acetyl-L-ornithine:2-oxoglutarate 5-aminotransferase activity"/>
    <property type="evidence" value="ECO:0007669"/>
    <property type="project" value="UniProtKB-UniRule"/>
</dbReference>
<evidence type="ECO:0000256" key="3">
    <source>
        <dbReference type="ARBA" id="ARBA00022679"/>
    </source>
</evidence>
<accession>A0A2L0EH67</accession>
<reference evidence="7 8" key="1">
    <citation type="submission" date="2015-09" db="EMBL/GenBank/DDBJ databases">
        <title>Sorangium comparison.</title>
        <authorList>
            <person name="Zaburannyi N."/>
            <person name="Bunk B."/>
            <person name="Overmann J."/>
            <person name="Mueller R."/>
        </authorList>
    </citation>
    <scope>NUCLEOTIDE SEQUENCE [LARGE SCALE GENOMIC DNA]</scope>
    <source>
        <strain evidence="7 8">So ce26</strain>
    </source>
</reference>
<dbReference type="Proteomes" id="UP000238348">
    <property type="component" value="Chromosome"/>
</dbReference>
<name>A0A2L0EH67_SORCE</name>
<organism evidence="7 8">
    <name type="scientific">Sorangium cellulosum</name>
    <name type="common">Polyangium cellulosum</name>
    <dbReference type="NCBI Taxonomy" id="56"/>
    <lineage>
        <taxon>Bacteria</taxon>
        <taxon>Pseudomonadati</taxon>
        <taxon>Myxococcota</taxon>
        <taxon>Polyangia</taxon>
        <taxon>Polyangiales</taxon>
        <taxon>Polyangiaceae</taxon>
        <taxon>Sorangium</taxon>
    </lineage>
</organism>
<feature type="binding site" evidence="5">
    <location>
        <position position="159"/>
    </location>
    <ligand>
        <name>N(2)-acetyl-L-ornithine</name>
        <dbReference type="ChEBI" id="CHEBI:57805"/>
    </ligand>
</feature>
<dbReference type="RefSeq" id="WP_104976724.1">
    <property type="nucleotide sequence ID" value="NZ_CP012673.1"/>
</dbReference>
<dbReference type="PANTHER" id="PTHR11986">
    <property type="entry name" value="AMINOTRANSFERASE CLASS III"/>
    <property type="match status" value="1"/>
</dbReference>
<dbReference type="InterPro" id="IPR004636">
    <property type="entry name" value="AcOrn/SuccOrn_fam"/>
</dbReference>
<dbReference type="GO" id="GO:0006526">
    <property type="term" value="P:L-arginine biosynthetic process"/>
    <property type="evidence" value="ECO:0007669"/>
    <property type="project" value="UniProtKB-UniRule"/>
</dbReference>
<dbReference type="Gene3D" id="3.90.1150.10">
    <property type="entry name" value="Aspartate Aminotransferase, domain 1"/>
    <property type="match status" value="1"/>
</dbReference>
<evidence type="ECO:0000256" key="2">
    <source>
        <dbReference type="ARBA" id="ARBA00022605"/>
    </source>
</evidence>
<dbReference type="CDD" id="cd00610">
    <property type="entry name" value="OAT_like"/>
    <property type="match status" value="1"/>
</dbReference>
<dbReference type="Gene3D" id="3.40.640.10">
    <property type="entry name" value="Type I PLP-dependent aspartate aminotransferase-like (Major domain)"/>
    <property type="match status" value="1"/>
</dbReference>
<feature type="binding site" evidence="5">
    <location>
        <begin position="123"/>
        <end position="124"/>
    </location>
    <ligand>
        <name>pyridoxal 5'-phosphate</name>
        <dbReference type="ChEBI" id="CHEBI:597326"/>
    </ligand>
</feature>
<comment type="miscellaneous">
    <text evidence="5">May also have succinyldiaminopimelate aminotransferase activity, thus carrying out the corresponding step in lysine biosynthesis.</text>
</comment>
<dbReference type="InterPro" id="IPR015421">
    <property type="entry name" value="PyrdxlP-dep_Trfase_major"/>
</dbReference>
<keyword evidence="1 5" id="KW-0032">Aminotransferase</keyword>
<evidence type="ECO:0000313" key="7">
    <source>
        <dbReference type="EMBL" id="AUX38628.1"/>
    </source>
</evidence>
<feature type="binding site" evidence="5">
    <location>
        <position position="156"/>
    </location>
    <ligand>
        <name>pyridoxal 5'-phosphate</name>
        <dbReference type="ChEBI" id="CHEBI:597326"/>
    </ligand>
</feature>
<keyword evidence="5" id="KW-0963">Cytoplasm</keyword>
<comment type="cofactor">
    <cofactor evidence="5">
        <name>pyridoxal 5'-phosphate</name>
        <dbReference type="ChEBI" id="CHEBI:597326"/>
    </cofactor>
    <text evidence="5">Binds 1 pyridoxal phosphate per subunit.</text>
</comment>
<feature type="binding site" evidence="5">
    <location>
        <begin position="241"/>
        <end position="244"/>
    </location>
    <ligand>
        <name>pyridoxal 5'-phosphate</name>
        <dbReference type="ChEBI" id="CHEBI:597326"/>
    </ligand>
</feature>
<dbReference type="NCBIfam" id="NF002325">
    <property type="entry name" value="PRK01278.1"/>
    <property type="match status" value="1"/>
</dbReference>